<accession>A0A4R8HG08</accession>
<keyword evidence="2" id="KW-1003">Cell membrane</keyword>
<evidence type="ECO:0000256" key="3">
    <source>
        <dbReference type="ARBA" id="ARBA00022692"/>
    </source>
</evidence>
<comment type="caution">
    <text evidence="7">The sequence shown here is derived from an EMBL/GenBank/DDBJ whole genome shotgun (WGS) entry which is preliminary data.</text>
</comment>
<dbReference type="EMBL" id="SOEG01000001">
    <property type="protein sequence ID" value="TDX59166.1"/>
    <property type="molecule type" value="Genomic_DNA"/>
</dbReference>
<evidence type="ECO:0000256" key="6">
    <source>
        <dbReference type="SAM" id="Phobius"/>
    </source>
</evidence>
<evidence type="ECO:0000256" key="4">
    <source>
        <dbReference type="ARBA" id="ARBA00022989"/>
    </source>
</evidence>
<name>A0A4R8HG08_9FIRM</name>
<evidence type="ECO:0000256" key="1">
    <source>
        <dbReference type="ARBA" id="ARBA00004651"/>
    </source>
</evidence>
<dbReference type="InterPro" id="IPR005598">
    <property type="entry name" value="ATP_synth_I"/>
</dbReference>
<dbReference type="STRING" id="926561.GCA_000379025_01003"/>
<reference evidence="7 8" key="1">
    <citation type="submission" date="2019-03" db="EMBL/GenBank/DDBJ databases">
        <title>Subsurface microbial communities from deep shales in Ohio and West Virginia, USA.</title>
        <authorList>
            <person name="Wrighton K."/>
        </authorList>
    </citation>
    <scope>NUCLEOTIDE SEQUENCE [LARGE SCALE GENOMIC DNA]</scope>
    <source>
        <strain evidence="7 8">MSL 6dP</strain>
    </source>
</reference>
<dbReference type="GO" id="GO:0005886">
    <property type="term" value="C:plasma membrane"/>
    <property type="evidence" value="ECO:0007669"/>
    <property type="project" value="UniProtKB-SubCell"/>
</dbReference>
<dbReference type="RefSeq" id="WP_134114116.1">
    <property type="nucleotide sequence ID" value="NZ_SOEG01000001.1"/>
</dbReference>
<dbReference type="Pfam" id="PF03899">
    <property type="entry name" value="ATP-synt_I"/>
    <property type="match status" value="1"/>
</dbReference>
<keyword evidence="5 6" id="KW-0472">Membrane</keyword>
<feature type="transmembrane region" description="Helical" evidence="6">
    <location>
        <begin position="68"/>
        <end position="88"/>
    </location>
</feature>
<feature type="transmembrane region" description="Helical" evidence="6">
    <location>
        <begin position="94"/>
        <end position="112"/>
    </location>
</feature>
<dbReference type="Proteomes" id="UP000295832">
    <property type="component" value="Unassembled WGS sequence"/>
</dbReference>
<protein>
    <submittedName>
        <fullName evidence="7">ATP synthase I subunit</fullName>
    </submittedName>
</protein>
<evidence type="ECO:0000313" key="8">
    <source>
        <dbReference type="Proteomes" id="UP000295832"/>
    </source>
</evidence>
<proteinExistence type="predicted"/>
<evidence type="ECO:0000256" key="5">
    <source>
        <dbReference type="ARBA" id="ARBA00023136"/>
    </source>
</evidence>
<feature type="transmembrane region" description="Helical" evidence="6">
    <location>
        <begin position="12"/>
        <end position="29"/>
    </location>
</feature>
<dbReference type="AlphaFoldDB" id="A0A4R8HG08"/>
<comment type="subcellular location">
    <subcellularLocation>
        <location evidence="1">Cell membrane</location>
        <topology evidence="1">Multi-pass membrane protein</topology>
    </subcellularLocation>
</comment>
<gene>
    <name evidence="7" type="ORF">C7959_10153</name>
</gene>
<evidence type="ECO:0000313" key="7">
    <source>
        <dbReference type="EMBL" id="TDX59166.1"/>
    </source>
</evidence>
<feature type="transmembrane region" description="Helical" evidence="6">
    <location>
        <begin position="35"/>
        <end position="56"/>
    </location>
</feature>
<keyword evidence="8" id="KW-1185">Reference proteome</keyword>
<keyword evidence="4 6" id="KW-1133">Transmembrane helix</keyword>
<evidence type="ECO:0000256" key="2">
    <source>
        <dbReference type="ARBA" id="ARBA00022475"/>
    </source>
</evidence>
<sequence length="131" mass="15267">MEELKETKNYIVKWTALLNLIIILILLSFDFKSAFGWFVGGLMSIINFILLSHSLQKAVKFPPIKAQAYVFIQYIFRYLLWFTVFYIALKRPDVNLLTTIVGMLSVKIVILLSNLFKSYPQKEEVVRKEGN</sequence>
<organism evidence="7 8">
    <name type="scientific">Orenia marismortui</name>
    <dbReference type="NCBI Taxonomy" id="46469"/>
    <lineage>
        <taxon>Bacteria</taxon>
        <taxon>Bacillati</taxon>
        <taxon>Bacillota</taxon>
        <taxon>Clostridia</taxon>
        <taxon>Halanaerobiales</taxon>
        <taxon>Halobacteroidaceae</taxon>
        <taxon>Orenia</taxon>
    </lineage>
</organism>
<keyword evidence="3 6" id="KW-0812">Transmembrane</keyword>